<reference evidence="2" key="3">
    <citation type="submission" date="2022-01" db="UniProtKB">
        <authorList>
            <consortium name="EnsemblPlants"/>
        </authorList>
    </citation>
    <scope>IDENTIFICATION</scope>
    <source>
        <strain evidence="2">subsp. vulgare</strain>
    </source>
</reference>
<dbReference type="Gramene" id="HORVU.MOREX.r3.3HG0276210.1">
    <property type="protein sequence ID" value="HORVU.MOREX.r3.3HG0276210.1.CDS1"/>
    <property type="gene ID" value="HORVU.MOREX.r3.3HG0276210"/>
</dbReference>
<keyword evidence="3" id="KW-1185">Reference proteome</keyword>
<reference evidence="3" key="1">
    <citation type="journal article" date="2012" name="Nature">
        <title>A physical, genetic and functional sequence assembly of the barley genome.</title>
        <authorList>
            <consortium name="The International Barley Genome Sequencing Consortium"/>
            <person name="Mayer K.F."/>
            <person name="Waugh R."/>
            <person name="Brown J.W."/>
            <person name="Schulman A."/>
            <person name="Langridge P."/>
            <person name="Platzer M."/>
            <person name="Fincher G.B."/>
            <person name="Muehlbauer G.J."/>
            <person name="Sato K."/>
            <person name="Close T.J."/>
            <person name="Wise R.P."/>
            <person name="Stein N."/>
        </authorList>
    </citation>
    <scope>NUCLEOTIDE SEQUENCE [LARGE SCALE GENOMIC DNA]</scope>
    <source>
        <strain evidence="3">cv. Morex</strain>
    </source>
</reference>
<dbReference type="AlphaFoldDB" id="A0A8I7BA30"/>
<dbReference type="PROSITE" id="PS50181">
    <property type="entry name" value="FBOX"/>
    <property type="match status" value="1"/>
</dbReference>
<evidence type="ECO:0000313" key="2">
    <source>
        <dbReference type="EnsemblPlants" id="HORVU.MOREX.r3.3HG0276210.1.CDS1"/>
    </source>
</evidence>
<sequence>MPRLRRMRPRRTCEDDRLSALPDRLIRRILSRLDTRSALSTAVLGRRWARVPRELRAYDFRVSDILPPEYDRTVALRRRNLPCDPALASVLDGLMASCEVSTMRALVDGITGFLNADCGAARRCVKTLRLEFFQTHDGGRIVDRLIADAVGAWGVEDLEVVVRPASHAPAPAYSFPHGRLKDGGRSRLRSLTLGNCTVPPKL</sequence>
<dbReference type="Gramene" id="HORVU.MOREX.r2.3HG0228820.1">
    <property type="protein sequence ID" value="HORVU.MOREX.r2.3HG0228820.1.CDS.1"/>
    <property type="gene ID" value="HORVU.MOREX.r2.3HG0228820"/>
</dbReference>
<dbReference type="InterPro" id="IPR036047">
    <property type="entry name" value="F-box-like_dom_sf"/>
</dbReference>
<dbReference type="PANTHER" id="PTHR35545:SF11">
    <property type="entry name" value="OS04G0376200 PROTEIN"/>
    <property type="match status" value="1"/>
</dbReference>
<evidence type="ECO:0000259" key="1">
    <source>
        <dbReference type="PROSITE" id="PS50181"/>
    </source>
</evidence>
<dbReference type="PANTHER" id="PTHR35545">
    <property type="entry name" value="F-BOX DOMAIN-CONTAINING PROTEIN"/>
    <property type="match status" value="1"/>
</dbReference>
<proteinExistence type="predicted"/>
<protein>
    <recommendedName>
        <fullName evidence="1">F-box domain-containing protein</fullName>
    </recommendedName>
</protein>
<name>A0A8I7BA30_HORVV</name>
<dbReference type="Proteomes" id="UP000011116">
    <property type="component" value="Chromosome 3H"/>
</dbReference>
<feature type="domain" description="F-box" evidence="1">
    <location>
        <begin position="15"/>
        <end position="61"/>
    </location>
</feature>
<dbReference type="EnsemblPlants" id="HORVU.MOREX.r3.3HG0276210.1">
    <property type="protein sequence ID" value="HORVU.MOREX.r3.3HG0276210.1.CDS1"/>
    <property type="gene ID" value="HORVU.MOREX.r3.3HG0276210"/>
</dbReference>
<reference evidence="2" key="2">
    <citation type="submission" date="2020-10" db="EMBL/GenBank/DDBJ databases">
        <authorList>
            <person name="Scholz U."/>
            <person name="Mascher M."/>
            <person name="Fiebig A."/>
        </authorList>
    </citation>
    <scope>NUCLEOTIDE SEQUENCE [LARGE SCALE GENOMIC DNA]</scope>
    <source>
        <strain evidence="2">cv. Morex</strain>
    </source>
</reference>
<dbReference type="SUPFAM" id="SSF81383">
    <property type="entry name" value="F-box domain"/>
    <property type="match status" value="1"/>
</dbReference>
<accession>A0A8I7BA30</accession>
<evidence type="ECO:0000313" key="3">
    <source>
        <dbReference type="Proteomes" id="UP000011116"/>
    </source>
</evidence>
<dbReference type="InterPro" id="IPR001810">
    <property type="entry name" value="F-box_dom"/>
</dbReference>
<organism evidence="2 3">
    <name type="scientific">Hordeum vulgare subsp. vulgare</name>
    <name type="common">Domesticated barley</name>
    <dbReference type="NCBI Taxonomy" id="112509"/>
    <lineage>
        <taxon>Eukaryota</taxon>
        <taxon>Viridiplantae</taxon>
        <taxon>Streptophyta</taxon>
        <taxon>Embryophyta</taxon>
        <taxon>Tracheophyta</taxon>
        <taxon>Spermatophyta</taxon>
        <taxon>Magnoliopsida</taxon>
        <taxon>Liliopsida</taxon>
        <taxon>Poales</taxon>
        <taxon>Poaceae</taxon>
        <taxon>BOP clade</taxon>
        <taxon>Pooideae</taxon>
        <taxon>Triticodae</taxon>
        <taxon>Triticeae</taxon>
        <taxon>Hordeinae</taxon>
        <taxon>Hordeum</taxon>
    </lineage>
</organism>